<organism evidence="4 5">
    <name type="scientific">Caballeronia concitans</name>
    <dbReference type="NCBI Taxonomy" id="1777133"/>
    <lineage>
        <taxon>Bacteria</taxon>
        <taxon>Pseudomonadati</taxon>
        <taxon>Pseudomonadota</taxon>
        <taxon>Betaproteobacteria</taxon>
        <taxon>Burkholderiales</taxon>
        <taxon>Burkholderiaceae</taxon>
        <taxon>Caballeronia</taxon>
    </lineage>
</organism>
<feature type="domain" description="Caspase family p20" evidence="3">
    <location>
        <begin position="37"/>
        <end position="115"/>
    </location>
</feature>
<dbReference type="PANTHER" id="PTHR23150">
    <property type="entry name" value="SULFATASE MODIFYING FACTOR 1, 2"/>
    <property type="match status" value="1"/>
</dbReference>
<reference evidence="4 5" key="1">
    <citation type="submission" date="2016-01" db="EMBL/GenBank/DDBJ databases">
        <authorList>
            <person name="Peeters C."/>
        </authorList>
    </citation>
    <scope>NUCLEOTIDE SEQUENCE [LARGE SCALE GENOMIC DNA]</scope>
    <source>
        <strain evidence="4">LMG 29315</strain>
    </source>
</reference>
<dbReference type="Proteomes" id="UP000198263">
    <property type="component" value="Unassembled WGS sequence"/>
</dbReference>
<keyword evidence="4" id="KW-0808">Transferase</keyword>
<dbReference type="InterPro" id="IPR029030">
    <property type="entry name" value="Caspase-like_dom_sf"/>
</dbReference>
<dbReference type="GO" id="GO:0004197">
    <property type="term" value="F:cysteine-type endopeptidase activity"/>
    <property type="evidence" value="ECO:0007669"/>
    <property type="project" value="InterPro"/>
</dbReference>
<dbReference type="PANTHER" id="PTHR23150:SF35">
    <property type="entry name" value="BLL6746 PROTEIN"/>
    <property type="match status" value="1"/>
</dbReference>
<dbReference type="Gene3D" id="3.90.1580.10">
    <property type="entry name" value="paralog of FGE (formylglycine-generating enzyme)"/>
    <property type="match status" value="1"/>
</dbReference>
<dbReference type="GO" id="GO:0006508">
    <property type="term" value="P:proteolysis"/>
    <property type="evidence" value="ECO:0007669"/>
    <property type="project" value="InterPro"/>
</dbReference>
<feature type="chain" id="PRO_5025035708" evidence="2">
    <location>
        <begin position="22"/>
        <end position="620"/>
    </location>
</feature>
<keyword evidence="2" id="KW-0732">Signal</keyword>
<dbReference type="SUPFAM" id="SSF52129">
    <property type="entry name" value="Caspase-like"/>
    <property type="match status" value="1"/>
</dbReference>
<dbReference type="RefSeq" id="WP_040052380.1">
    <property type="nucleotide sequence ID" value="NZ_FCNV02000003.1"/>
</dbReference>
<dbReference type="OrthoDB" id="9768004at2"/>
<dbReference type="InterPro" id="IPR051043">
    <property type="entry name" value="Sulfatase_Mod_Factor_Kinase"/>
</dbReference>
<feature type="compositionally biased region" description="Low complexity" evidence="1">
    <location>
        <begin position="331"/>
        <end position="349"/>
    </location>
</feature>
<dbReference type="GO" id="GO:0120147">
    <property type="term" value="F:formylglycine-generating oxidase activity"/>
    <property type="evidence" value="ECO:0007669"/>
    <property type="project" value="TreeGrafter"/>
</dbReference>
<evidence type="ECO:0000256" key="2">
    <source>
        <dbReference type="SAM" id="SignalP"/>
    </source>
</evidence>
<evidence type="ECO:0000259" key="3">
    <source>
        <dbReference type="PROSITE" id="PS50208"/>
    </source>
</evidence>
<feature type="region of interest" description="Disordered" evidence="1">
    <location>
        <begin position="331"/>
        <end position="379"/>
    </location>
</feature>
<dbReference type="EMBL" id="FCNV02000003">
    <property type="protein sequence ID" value="SAL28585.1"/>
    <property type="molecule type" value="Genomic_DNA"/>
</dbReference>
<name>A0A658QWJ7_9BURK</name>
<dbReference type="Gene3D" id="3.40.50.1460">
    <property type="match status" value="1"/>
</dbReference>
<dbReference type="InterPro" id="IPR001309">
    <property type="entry name" value="Pept_C14_p20"/>
</dbReference>
<dbReference type="InterPro" id="IPR042095">
    <property type="entry name" value="SUMF_sf"/>
</dbReference>
<evidence type="ECO:0000256" key="1">
    <source>
        <dbReference type="SAM" id="MobiDB-lite"/>
    </source>
</evidence>
<protein>
    <submittedName>
        <fullName evidence="4">Serine/threonine kinase</fullName>
    </submittedName>
</protein>
<dbReference type="SUPFAM" id="SSF56436">
    <property type="entry name" value="C-type lectin-like"/>
    <property type="match status" value="1"/>
</dbReference>
<dbReference type="AlphaFoldDB" id="A0A658QWJ7"/>
<dbReference type="GO" id="GO:0016301">
    <property type="term" value="F:kinase activity"/>
    <property type="evidence" value="ECO:0007669"/>
    <property type="project" value="UniProtKB-KW"/>
</dbReference>
<dbReference type="Pfam" id="PF00656">
    <property type="entry name" value="Peptidase_C14"/>
    <property type="match status" value="1"/>
</dbReference>
<evidence type="ECO:0000313" key="4">
    <source>
        <dbReference type="EMBL" id="SAL28585.1"/>
    </source>
</evidence>
<dbReference type="InterPro" id="IPR005532">
    <property type="entry name" value="SUMF_dom"/>
</dbReference>
<feature type="signal peptide" evidence="2">
    <location>
        <begin position="1"/>
        <end position="21"/>
    </location>
</feature>
<comment type="caution">
    <text evidence="4">The sequence shown here is derived from an EMBL/GenBank/DDBJ whole genome shotgun (WGS) entry which is preliminary data.</text>
</comment>
<sequence>MWRILLIAGMFVTIGATLAQSARPPSPPAVVAAKEADHRVALVIGNAEYEERPLASAQRDANDIGDTLASLGFTVTRQTDLNADAMQHALDAFIDRLGARDTALIYFAGHGIQAGGDALLLPLDAHENAPLGLLKKGVAVKDIVTRLAHHRPRATNIVVLDMCLNDPFGHTPARALNLPPRTLVAYAASPDSLAIESTRNGFFTAAILRALNAHSNVTAASFDIAASDVQRRTHGAQRPWIASTLAGDFALGRHAVNLQTTDRLASIAETPLSTRGILPKDSNEQYELTFWDSIKDSTFPSDYEAYLKAYPNGRFAALAKARIERLRASANAKPAASAPAPVKPASPVNTTEKPRQETAAPAAVATKPATNANTTTKATASEIKDCPACPLLIPISPGSFTMGSNNDDPAEKPPHRVNIARPFAIGKYEVTVEQWNACADAGACTRIAPDSSAAAPVANSPMRNVSWDDAQVYVKWLSKVGGKPYRLPTEAEWEYAARGGTQSTYWWGEQMKKGTADCKDCGEPYRADSPTPAGSFAANPFGLYDVNGSVWEWVADCWHSSYKNAPADGRAWDDPSCSVRVIRGGSWREGATYMQSATRFKYSASVRQSQNGFRVARDVQ</sequence>
<dbReference type="PROSITE" id="PS50208">
    <property type="entry name" value="CASPASE_P20"/>
    <property type="match status" value="1"/>
</dbReference>
<evidence type="ECO:0000313" key="5">
    <source>
        <dbReference type="Proteomes" id="UP000198263"/>
    </source>
</evidence>
<accession>A0A658QWJ7</accession>
<keyword evidence="5" id="KW-1185">Reference proteome</keyword>
<dbReference type="InterPro" id="IPR011600">
    <property type="entry name" value="Pept_C14_caspase"/>
</dbReference>
<keyword evidence="4" id="KW-0418">Kinase</keyword>
<dbReference type="InterPro" id="IPR016187">
    <property type="entry name" value="CTDL_fold"/>
</dbReference>
<dbReference type="Pfam" id="PF03781">
    <property type="entry name" value="FGE-sulfatase"/>
    <property type="match status" value="1"/>
</dbReference>
<proteinExistence type="predicted"/>
<gene>
    <name evidence="4" type="ORF">AWB72_02326</name>
</gene>
<feature type="compositionally biased region" description="Low complexity" evidence="1">
    <location>
        <begin position="358"/>
        <end position="379"/>
    </location>
</feature>